<feature type="domain" description="Cardiolipin synthase N-terminal" evidence="7">
    <location>
        <begin position="26"/>
        <end position="69"/>
    </location>
</feature>
<evidence type="ECO:0000256" key="1">
    <source>
        <dbReference type="ARBA" id="ARBA00004651"/>
    </source>
</evidence>
<evidence type="ECO:0000256" key="3">
    <source>
        <dbReference type="ARBA" id="ARBA00022692"/>
    </source>
</evidence>
<keyword evidence="2" id="KW-1003">Cell membrane</keyword>
<evidence type="ECO:0000313" key="8">
    <source>
        <dbReference type="EMBL" id="PWK39871.1"/>
    </source>
</evidence>
<dbReference type="GO" id="GO:0005886">
    <property type="term" value="C:plasma membrane"/>
    <property type="evidence" value="ECO:0007669"/>
    <property type="project" value="UniProtKB-SubCell"/>
</dbReference>
<dbReference type="Proteomes" id="UP000245697">
    <property type="component" value="Unassembled WGS sequence"/>
</dbReference>
<dbReference type="Pfam" id="PF13396">
    <property type="entry name" value="PLDc_N"/>
    <property type="match status" value="1"/>
</dbReference>
<dbReference type="EMBL" id="QGGR01000021">
    <property type="protein sequence ID" value="PWK39871.1"/>
    <property type="molecule type" value="Genomic_DNA"/>
</dbReference>
<keyword evidence="3 6" id="KW-0812">Transmembrane</keyword>
<dbReference type="AlphaFoldDB" id="A0A316F7H3"/>
<organism evidence="8 9">
    <name type="scientific">Actinoplanes xinjiangensis</name>
    <dbReference type="NCBI Taxonomy" id="512350"/>
    <lineage>
        <taxon>Bacteria</taxon>
        <taxon>Bacillati</taxon>
        <taxon>Actinomycetota</taxon>
        <taxon>Actinomycetes</taxon>
        <taxon>Micromonosporales</taxon>
        <taxon>Micromonosporaceae</taxon>
        <taxon>Actinoplanes</taxon>
    </lineage>
</organism>
<feature type="transmembrane region" description="Helical" evidence="6">
    <location>
        <begin position="48"/>
        <end position="67"/>
    </location>
</feature>
<reference evidence="8 9" key="1">
    <citation type="submission" date="2018-05" db="EMBL/GenBank/DDBJ databases">
        <title>Genomic Encyclopedia of Archaeal and Bacterial Type Strains, Phase II (KMG-II): from individual species to whole genera.</title>
        <authorList>
            <person name="Goeker M."/>
        </authorList>
    </citation>
    <scope>NUCLEOTIDE SEQUENCE [LARGE SCALE GENOMIC DNA]</scope>
    <source>
        <strain evidence="8 9">DSM 45184</strain>
    </source>
</reference>
<evidence type="ECO:0000256" key="4">
    <source>
        <dbReference type="ARBA" id="ARBA00022989"/>
    </source>
</evidence>
<accession>A0A316F7H3</accession>
<dbReference type="OrthoDB" id="5125307at2"/>
<feature type="transmembrane region" description="Helical" evidence="6">
    <location>
        <begin position="15"/>
        <end position="36"/>
    </location>
</feature>
<name>A0A316F7H3_9ACTN</name>
<evidence type="ECO:0000256" key="5">
    <source>
        <dbReference type="ARBA" id="ARBA00023136"/>
    </source>
</evidence>
<comment type="subcellular location">
    <subcellularLocation>
        <location evidence="1">Cell membrane</location>
        <topology evidence="1">Multi-pass membrane protein</topology>
    </subcellularLocation>
</comment>
<keyword evidence="5 6" id="KW-0472">Membrane</keyword>
<keyword evidence="4 6" id="KW-1133">Transmembrane helix</keyword>
<evidence type="ECO:0000256" key="6">
    <source>
        <dbReference type="SAM" id="Phobius"/>
    </source>
</evidence>
<evidence type="ECO:0000313" key="9">
    <source>
        <dbReference type="Proteomes" id="UP000245697"/>
    </source>
</evidence>
<sequence length="71" mass="7941">MTHTTWRGLPRWQRVTTLVLAPVEVALTVVAAVDLSRRPAGQIRGPKAVWWPALFVQPLGPVLYLGWGRRA</sequence>
<comment type="caution">
    <text evidence="8">The sequence shown here is derived from an EMBL/GenBank/DDBJ whole genome shotgun (WGS) entry which is preliminary data.</text>
</comment>
<dbReference type="RefSeq" id="WP_109600521.1">
    <property type="nucleotide sequence ID" value="NZ_BONA01000076.1"/>
</dbReference>
<protein>
    <submittedName>
        <fullName evidence="8">Phospholipase D-like protein</fullName>
    </submittedName>
</protein>
<gene>
    <name evidence="8" type="ORF">BC793_121138</name>
</gene>
<proteinExistence type="predicted"/>
<evidence type="ECO:0000256" key="2">
    <source>
        <dbReference type="ARBA" id="ARBA00022475"/>
    </source>
</evidence>
<evidence type="ECO:0000259" key="7">
    <source>
        <dbReference type="Pfam" id="PF13396"/>
    </source>
</evidence>
<dbReference type="InterPro" id="IPR027379">
    <property type="entry name" value="CLS_N"/>
</dbReference>
<keyword evidence="9" id="KW-1185">Reference proteome</keyword>